<dbReference type="AlphaFoldDB" id="A0A841DI86"/>
<dbReference type="Pfam" id="PF13683">
    <property type="entry name" value="rve_3"/>
    <property type="match status" value="1"/>
</dbReference>
<proteinExistence type="predicted"/>
<gene>
    <name evidence="2" type="ORF">FHS22_007336</name>
</gene>
<dbReference type="InterPro" id="IPR001584">
    <property type="entry name" value="Integrase_cat-core"/>
</dbReference>
<dbReference type="InterPro" id="IPR036397">
    <property type="entry name" value="RNaseH_sf"/>
</dbReference>
<protein>
    <submittedName>
        <fullName evidence="2">Transposase</fullName>
    </submittedName>
</protein>
<keyword evidence="3" id="KW-1185">Reference proteome</keyword>
<name>A0A841DI86_PLAVE</name>
<sequence>MLLRLVYLIVTTVFAFLRLLPGSDRDKEIEILVLRHQLTVLQRQVSKPAFTSGDRFVLAGLLGHLSMGKLRHLALLVRPETILRWHRDLLRRRHAAACTPRRRGRPRTISSIRLLVLRLARENPSWGYRRIHGELVALGVTVAASTVWEIMKVHGIDPSPERQHTAWADCLRSQADALLACDFFEVRTLTGARLYVFAVIEHATRRIRILGATAHPTGQWVIQLGRNLVMDLQDAGSTARFLIRDRDAQFTAAFDAVLAGAGLRVVTTGIRIPRMNAIMERWIQICRRELLDRTLIWNQRHLLHVLREFEVFYNGHRPHRALHQAAPLRPLPRSGADRAWIVRLDVRRHDRLGGVLREYRHAA</sequence>
<dbReference type="PROSITE" id="PS50994">
    <property type="entry name" value="INTEGRASE"/>
    <property type="match status" value="1"/>
</dbReference>
<dbReference type="InterPro" id="IPR012337">
    <property type="entry name" value="RNaseH-like_sf"/>
</dbReference>
<accession>A0A841DI86</accession>
<feature type="domain" description="Integrase catalytic" evidence="1">
    <location>
        <begin position="156"/>
        <end position="338"/>
    </location>
</feature>
<dbReference type="SUPFAM" id="SSF53098">
    <property type="entry name" value="Ribonuclease H-like"/>
    <property type="match status" value="1"/>
</dbReference>
<organism evidence="2 3">
    <name type="scientific">Planomonospora venezuelensis</name>
    <dbReference type="NCBI Taxonomy" id="1999"/>
    <lineage>
        <taxon>Bacteria</taxon>
        <taxon>Bacillati</taxon>
        <taxon>Actinomycetota</taxon>
        <taxon>Actinomycetes</taxon>
        <taxon>Streptosporangiales</taxon>
        <taxon>Streptosporangiaceae</taxon>
        <taxon>Planomonospora</taxon>
    </lineage>
</organism>
<evidence type="ECO:0000313" key="2">
    <source>
        <dbReference type="EMBL" id="MBB5968018.1"/>
    </source>
</evidence>
<reference evidence="2 3" key="1">
    <citation type="submission" date="2020-08" db="EMBL/GenBank/DDBJ databases">
        <title>Genomic Encyclopedia of Type Strains, Phase III (KMG-III): the genomes of soil and plant-associated and newly described type strains.</title>
        <authorList>
            <person name="Whitman W."/>
        </authorList>
    </citation>
    <scope>NUCLEOTIDE SEQUENCE [LARGE SCALE GENOMIC DNA]</scope>
    <source>
        <strain evidence="2 3">CECT 3303</strain>
    </source>
</reference>
<evidence type="ECO:0000313" key="3">
    <source>
        <dbReference type="Proteomes" id="UP000562352"/>
    </source>
</evidence>
<evidence type="ECO:0000259" key="1">
    <source>
        <dbReference type="PROSITE" id="PS50994"/>
    </source>
</evidence>
<dbReference type="Proteomes" id="UP000562352">
    <property type="component" value="Unassembled WGS sequence"/>
</dbReference>
<dbReference type="GO" id="GO:0015074">
    <property type="term" value="P:DNA integration"/>
    <property type="evidence" value="ECO:0007669"/>
    <property type="project" value="InterPro"/>
</dbReference>
<dbReference type="InterPro" id="IPR009057">
    <property type="entry name" value="Homeodomain-like_sf"/>
</dbReference>
<dbReference type="SUPFAM" id="SSF46689">
    <property type="entry name" value="Homeodomain-like"/>
    <property type="match status" value="1"/>
</dbReference>
<dbReference type="EMBL" id="JACHJJ010000046">
    <property type="protein sequence ID" value="MBB5968018.1"/>
    <property type="molecule type" value="Genomic_DNA"/>
</dbReference>
<comment type="caution">
    <text evidence="2">The sequence shown here is derived from an EMBL/GenBank/DDBJ whole genome shotgun (WGS) entry which is preliminary data.</text>
</comment>
<dbReference type="GO" id="GO:0003676">
    <property type="term" value="F:nucleic acid binding"/>
    <property type="evidence" value="ECO:0007669"/>
    <property type="project" value="InterPro"/>
</dbReference>
<dbReference type="Gene3D" id="3.30.420.10">
    <property type="entry name" value="Ribonuclease H-like superfamily/Ribonuclease H"/>
    <property type="match status" value="1"/>
</dbReference>
<dbReference type="RefSeq" id="WP_184948708.1">
    <property type="nucleotide sequence ID" value="NZ_BAAAWZ010000001.1"/>
</dbReference>